<evidence type="ECO:0000313" key="14">
    <source>
        <dbReference type="Proteomes" id="UP000636394"/>
    </source>
</evidence>
<keyword evidence="14" id="KW-1185">Reference proteome</keyword>
<dbReference type="Pfam" id="PF01568">
    <property type="entry name" value="Molydop_binding"/>
    <property type="match status" value="1"/>
</dbReference>
<dbReference type="InterPro" id="IPR006655">
    <property type="entry name" value="Mopterin_OxRdtase_prok_CS"/>
</dbReference>
<evidence type="ECO:0000256" key="3">
    <source>
        <dbReference type="ARBA" id="ARBA00010312"/>
    </source>
</evidence>
<dbReference type="GO" id="GO:0009061">
    <property type="term" value="P:anaerobic respiration"/>
    <property type="evidence" value="ECO:0007669"/>
    <property type="project" value="TreeGrafter"/>
</dbReference>
<dbReference type="PROSITE" id="PS00490">
    <property type="entry name" value="MOLYBDOPTERIN_PROK_2"/>
    <property type="match status" value="1"/>
</dbReference>
<dbReference type="Gene3D" id="2.40.40.20">
    <property type="match status" value="1"/>
</dbReference>
<evidence type="ECO:0000256" key="10">
    <source>
        <dbReference type="ARBA" id="ARBA00023014"/>
    </source>
</evidence>
<dbReference type="InterPro" id="IPR006657">
    <property type="entry name" value="MoPterin_dinucl-bd_dom"/>
</dbReference>
<dbReference type="PROSITE" id="PS51669">
    <property type="entry name" value="4FE4S_MOW_BIS_MGD"/>
    <property type="match status" value="1"/>
</dbReference>
<evidence type="ECO:0000313" key="15">
    <source>
        <dbReference type="Proteomes" id="UP000671910"/>
    </source>
</evidence>
<dbReference type="Gene3D" id="3.40.50.740">
    <property type="match status" value="1"/>
</dbReference>
<comment type="similarity">
    <text evidence="3">Belongs to the prokaryotic molybdopterin-containing oxidoreductase family.</text>
</comment>
<gene>
    <name evidence="12" type="ORF">GMI68_00800</name>
    <name evidence="13" type="ORF">J7S26_01300</name>
</gene>
<dbReference type="NCBIfam" id="TIGR02166">
    <property type="entry name" value="dmsA_ynfE"/>
    <property type="match status" value="1"/>
</dbReference>
<dbReference type="InterPro" id="IPR050612">
    <property type="entry name" value="Prok_Mopterin_Oxidored"/>
</dbReference>
<comment type="cofactor">
    <cofactor evidence="1">
        <name>Mo-bis(molybdopterin guanine dinucleotide)</name>
        <dbReference type="ChEBI" id="CHEBI:60539"/>
    </cofactor>
</comment>
<name>A0A9E6MRD0_9ACTN</name>
<feature type="domain" description="4Fe-4S Mo/W bis-MGD-type" evidence="11">
    <location>
        <begin position="66"/>
        <end position="130"/>
    </location>
</feature>
<dbReference type="GO" id="GO:0043546">
    <property type="term" value="F:molybdopterin cofactor binding"/>
    <property type="evidence" value="ECO:0007669"/>
    <property type="project" value="InterPro"/>
</dbReference>
<dbReference type="PANTHER" id="PTHR43742">
    <property type="entry name" value="TRIMETHYLAMINE-N-OXIDE REDUCTASE"/>
    <property type="match status" value="1"/>
</dbReference>
<dbReference type="PROSITE" id="PS00551">
    <property type="entry name" value="MOLYBDOPTERIN_PROK_1"/>
    <property type="match status" value="1"/>
</dbReference>
<dbReference type="KEGG" id="ebz:J7S26_01300"/>
<dbReference type="AlphaFoldDB" id="A0A9E6MRD0"/>
<protein>
    <submittedName>
        <fullName evidence="13">Molybdopterin-dependent oxidoreductase</fullName>
    </submittedName>
</protein>
<keyword evidence="7" id="KW-0732">Signal</keyword>
<keyword evidence="8" id="KW-0560">Oxidoreductase</keyword>
<dbReference type="InterPro" id="IPR006963">
    <property type="entry name" value="Mopterin_OxRdtase_4Fe-4S_dom"/>
</dbReference>
<dbReference type="Proteomes" id="UP000636394">
    <property type="component" value="Unassembled WGS sequence"/>
</dbReference>
<comment type="cofactor">
    <cofactor evidence="2">
        <name>[4Fe-4S] cluster</name>
        <dbReference type="ChEBI" id="CHEBI:49883"/>
    </cofactor>
</comment>
<dbReference type="GO" id="GO:0030288">
    <property type="term" value="C:outer membrane-bounded periplasmic space"/>
    <property type="evidence" value="ECO:0007669"/>
    <property type="project" value="TreeGrafter"/>
</dbReference>
<dbReference type="Pfam" id="PF00384">
    <property type="entry name" value="Molybdopterin"/>
    <property type="match status" value="1"/>
</dbReference>
<accession>A0A9E6MRD0</accession>
<proteinExistence type="inferred from homology"/>
<keyword evidence="9" id="KW-0408">Iron</keyword>
<dbReference type="GO" id="GO:0051539">
    <property type="term" value="F:4 iron, 4 sulfur cluster binding"/>
    <property type="evidence" value="ECO:0007669"/>
    <property type="project" value="UniProtKB-KW"/>
</dbReference>
<keyword evidence="10" id="KW-0411">Iron-sulfur</keyword>
<dbReference type="InterPro" id="IPR006311">
    <property type="entry name" value="TAT_signal"/>
</dbReference>
<sequence>MEKTSSAQSGISRRSFVALSGLVGAGFALTGCSPSEQAPTEAPEGAESAGETKAFAEVKGEPLAYDAMTWSACHVNCGSRCPLKVFTKDGTVVRIDIDSDGTDEFAPGQIYQMRSCVRGRTNRQRIYSEDRIQKPLKRVEGTKRGEGKYEEITWDEAIDLIAATMQDIKDEYGNDAFYIQYGTGVLGGTVSRSWHPDATMFARLMNLWGGYLRQYADYSTGQITWEMPLFNGDAWSNNEVTDLVNSKNIVLFGNNPANTRMSGSAMQYLLTQVRLQNPEATIVVIDPHLSDTAVGVANQWIPIRPATDTALVAGMIFYLKEQGKLDEKFIRDKFVGFFSDSFADDVKAAEPASNAFMGLDKSGKLTIDQDMSYEAYLAGTGAYEDTGEKTPEWAAAITGVPADTIRQLADLYVDGPTATIQGWGPQRHSNGGNTSRAIAMIAAITGNVGISGGGTGAREGVGGVPYAIATAIPTFPEKNTVDVCVSFFDWYHAIEDYQSMNDATWGVRHIDETGATSYAEEPGTIKLKAPIKFIWNYGSNVMMGQHADINDSLRIYNLPDEKDSGVRMIVTVDPWMTPTAMVSDIILPGTTPFEEDDLTTGGTAWTGFVCCETAAIEPLFESKPVYEICTLIADKLGIKDEFTEGKTQLDWVEWCYDQGIAAGDDLPATFEEFREGGLFKQTDDHEPAVAPAPEEMATPSGKYEVFSKQAYNLSQQWDLTCGGYVPDDGRDQITGLPIWYDHFEGYGDPLRKDYPFQLIGHHGKTRTHSSYGNVPWMNSVAPQQCWINDGDAAELGIEQDDAVIVSTERGRSQMTAKVTNRIMPGVVSVPQGAWYDPESRDAATIGDPSVLDRGGCISVLTSSRPTPISKGNGVHSNLCKIEKA</sequence>
<dbReference type="EMBL" id="CP072829">
    <property type="protein sequence ID" value="QTU84597.1"/>
    <property type="molecule type" value="Genomic_DNA"/>
</dbReference>
<evidence type="ECO:0000256" key="6">
    <source>
        <dbReference type="ARBA" id="ARBA00022723"/>
    </source>
</evidence>
<dbReference type="InterPro" id="IPR027467">
    <property type="entry name" value="MopterinOxRdtase_cofactor_BS"/>
</dbReference>
<dbReference type="SUPFAM" id="SSF50692">
    <property type="entry name" value="ADC-like"/>
    <property type="match status" value="1"/>
</dbReference>
<organism evidence="13 15">
    <name type="scientific">Xiamenia xianingshaonis</name>
    <dbReference type="NCBI Taxonomy" id="2682776"/>
    <lineage>
        <taxon>Bacteria</taxon>
        <taxon>Bacillati</taxon>
        <taxon>Actinomycetota</taxon>
        <taxon>Coriobacteriia</taxon>
        <taxon>Eggerthellales</taxon>
        <taxon>Eggerthellaceae</taxon>
        <taxon>Xiamenia</taxon>
    </lineage>
</organism>
<evidence type="ECO:0000313" key="13">
    <source>
        <dbReference type="EMBL" id="QTU84597.1"/>
    </source>
</evidence>
<dbReference type="InterPro" id="IPR006656">
    <property type="entry name" value="Mopterin_OxRdtase"/>
</dbReference>
<evidence type="ECO:0000259" key="11">
    <source>
        <dbReference type="PROSITE" id="PS51669"/>
    </source>
</evidence>
<dbReference type="PROSITE" id="PS51318">
    <property type="entry name" value="TAT"/>
    <property type="match status" value="1"/>
</dbReference>
<evidence type="ECO:0000256" key="4">
    <source>
        <dbReference type="ARBA" id="ARBA00022485"/>
    </source>
</evidence>
<dbReference type="Proteomes" id="UP000671910">
    <property type="component" value="Chromosome"/>
</dbReference>
<dbReference type="SUPFAM" id="SSF53706">
    <property type="entry name" value="Formate dehydrogenase/DMSO reductase, domains 1-3"/>
    <property type="match status" value="1"/>
</dbReference>
<dbReference type="Gene3D" id="3.40.228.10">
    <property type="entry name" value="Dimethylsulfoxide Reductase, domain 2"/>
    <property type="match status" value="1"/>
</dbReference>
<evidence type="ECO:0000313" key="12">
    <source>
        <dbReference type="EMBL" id="NHM13322.1"/>
    </source>
</evidence>
<dbReference type="GO" id="GO:0009389">
    <property type="term" value="F:dimethyl sulfoxide reductase activity"/>
    <property type="evidence" value="ECO:0007669"/>
    <property type="project" value="InterPro"/>
</dbReference>
<evidence type="ECO:0000256" key="9">
    <source>
        <dbReference type="ARBA" id="ARBA00023004"/>
    </source>
</evidence>
<dbReference type="PANTHER" id="PTHR43742:SF3">
    <property type="entry name" value="DIMETHYL SULFOXIDE REDUCTASE DMSA"/>
    <property type="match status" value="1"/>
</dbReference>
<evidence type="ECO:0000256" key="2">
    <source>
        <dbReference type="ARBA" id="ARBA00001966"/>
    </source>
</evidence>
<evidence type="ECO:0000256" key="5">
    <source>
        <dbReference type="ARBA" id="ARBA00022505"/>
    </source>
</evidence>
<dbReference type="PROSITE" id="PS51257">
    <property type="entry name" value="PROKAR_LIPOPROTEIN"/>
    <property type="match status" value="1"/>
</dbReference>
<dbReference type="InterPro" id="IPR009010">
    <property type="entry name" value="Asp_de-COase-like_dom_sf"/>
</dbReference>
<reference evidence="12 14" key="1">
    <citation type="submission" date="2019-11" db="EMBL/GenBank/DDBJ databases">
        <title>Eggerthellaceae novel genus isolated from the rectal contents of marmort.</title>
        <authorList>
            <person name="Zhang G."/>
        </authorList>
    </citation>
    <scope>NUCLEOTIDE SEQUENCE [LARGE SCALE GENOMIC DNA]</scope>
    <source>
        <strain evidence="12">Zg-886</strain>
        <strain evidence="14">zg-886</strain>
    </source>
</reference>
<dbReference type="Gene3D" id="2.20.25.90">
    <property type="entry name" value="ADC-like domains"/>
    <property type="match status" value="1"/>
</dbReference>
<keyword evidence="6" id="KW-0479">Metal-binding</keyword>
<evidence type="ECO:0000256" key="1">
    <source>
        <dbReference type="ARBA" id="ARBA00001942"/>
    </source>
</evidence>
<dbReference type="GO" id="GO:0030151">
    <property type="term" value="F:molybdenum ion binding"/>
    <property type="evidence" value="ECO:0007669"/>
    <property type="project" value="InterPro"/>
</dbReference>
<keyword evidence="4" id="KW-0004">4Fe-4S</keyword>
<evidence type="ECO:0000256" key="8">
    <source>
        <dbReference type="ARBA" id="ARBA00023002"/>
    </source>
</evidence>
<dbReference type="GO" id="GO:0009055">
    <property type="term" value="F:electron transfer activity"/>
    <property type="evidence" value="ECO:0007669"/>
    <property type="project" value="TreeGrafter"/>
</dbReference>
<dbReference type="InterPro" id="IPR011888">
    <property type="entry name" value="Anaer_DMSO_reductase"/>
</dbReference>
<reference evidence="13" key="2">
    <citation type="submission" date="2021-04" db="EMBL/GenBank/DDBJ databases">
        <title>Novel species in family Eggerthellaceae.</title>
        <authorList>
            <person name="Zhang G."/>
        </authorList>
    </citation>
    <scope>NUCLEOTIDE SEQUENCE</scope>
    <source>
        <strain evidence="13">Zg-886</strain>
    </source>
</reference>
<dbReference type="EMBL" id="WPCR01000001">
    <property type="protein sequence ID" value="NHM13322.1"/>
    <property type="molecule type" value="Genomic_DNA"/>
</dbReference>
<keyword evidence="5" id="KW-0500">Molybdenum</keyword>
<evidence type="ECO:0000256" key="7">
    <source>
        <dbReference type="ARBA" id="ARBA00022729"/>
    </source>
</evidence>
<dbReference type="SMART" id="SM00926">
    <property type="entry name" value="Molybdop_Fe4S4"/>
    <property type="match status" value="1"/>
</dbReference>
<dbReference type="Pfam" id="PF04879">
    <property type="entry name" value="Molybdop_Fe4S4"/>
    <property type="match status" value="1"/>
</dbReference>
<dbReference type="RefSeq" id="WP_166338086.1">
    <property type="nucleotide sequence ID" value="NZ_CP072829.1"/>
</dbReference>